<name>A0A0V1GBE8_TRIPS</name>
<organism evidence="1 2">
    <name type="scientific">Trichinella pseudospiralis</name>
    <name type="common">Parasitic roundworm</name>
    <dbReference type="NCBI Taxonomy" id="6337"/>
    <lineage>
        <taxon>Eukaryota</taxon>
        <taxon>Metazoa</taxon>
        <taxon>Ecdysozoa</taxon>
        <taxon>Nematoda</taxon>
        <taxon>Enoplea</taxon>
        <taxon>Dorylaimia</taxon>
        <taxon>Trichinellida</taxon>
        <taxon>Trichinellidae</taxon>
        <taxon>Trichinella</taxon>
    </lineage>
</organism>
<sequence length="30" mass="3416">MVGGGVWWESYRQVQKNGTRLTDSQCDKGE</sequence>
<evidence type="ECO:0000313" key="2">
    <source>
        <dbReference type="Proteomes" id="UP000054805"/>
    </source>
</evidence>
<gene>
    <name evidence="1" type="ORF">T4B_10466</name>
</gene>
<keyword evidence="2" id="KW-1185">Reference proteome</keyword>
<evidence type="ECO:0000313" key="1">
    <source>
        <dbReference type="EMBL" id="KRY95484.1"/>
    </source>
</evidence>
<protein>
    <submittedName>
        <fullName evidence="1">Uncharacterized protein</fullName>
    </submittedName>
</protein>
<proteinExistence type="predicted"/>
<dbReference type="AlphaFoldDB" id="A0A0V1GBE8"/>
<comment type="caution">
    <text evidence="1">The sequence shown here is derived from an EMBL/GenBank/DDBJ whole genome shotgun (WGS) entry which is preliminary data.</text>
</comment>
<accession>A0A0V1GBE8</accession>
<dbReference type="Proteomes" id="UP000054805">
    <property type="component" value="Unassembled WGS sequence"/>
</dbReference>
<dbReference type="EMBL" id="JYDS01004098">
    <property type="protein sequence ID" value="KRY95484.1"/>
    <property type="molecule type" value="Genomic_DNA"/>
</dbReference>
<reference evidence="1 2" key="1">
    <citation type="submission" date="2015-01" db="EMBL/GenBank/DDBJ databases">
        <title>Evolution of Trichinella species and genotypes.</title>
        <authorList>
            <person name="Korhonen P.K."/>
            <person name="Edoardo P."/>
            <person name="Giuseppe L.R."/>
            <person name="Gasser R.B."/>
        </authorList>
    </citation>
    <scope>NUCLEOTIDE SEQUENCE [LARGE SCALE GENOMIC DNA]</scope>
    <source>
        <strain evidence="1">ISS588</strain>
    </source>
</reference>